<keyword evidence="3" id="KW-1185">Reference proteome</keyword>
<name>A0A4U8UZE6_STECR</name>
<proteinExistence type="predicted"/>
<reference evidence="2 3" key="2">
    <citation type="journal article" date="2019" name="G3 (Bethesda)">
        <title>Hybrid Assembly of the Genome of the Entomopathogenic Nematode Steinernema carpocapsae Identifies the X-Chromosome.</title>
        <authorList>
            <person name="Serra L."/>
            <person name="Macchietto M."/>
            <person name="Macias-Munoz A."/>
            <person name="McGill C.J."/>
            <person name="Rodriguez I.M."/>
            <person name="Rodriguez B."/>
            <person name="Murad R."/>
            <person name="Mortazavi A."/>
        </authorList>
    </citation>
    <scope>NUCLEOTIDE SEQUENCE [LARGE SCALE GENOMIC DNA]</scope>
    <source>
        <strain evidence="2 3">ALL</strain>
    </source>
</reference>
<dbReference type="Proteomes" id="UP000298663">
    <property type="component" value="Unassembled WGS sequence"/>
</dbReference>
<gene>
    <name evidence="2" type="ORF">L596_005567</name>
</gene>
<protein>
    <submittedName>
        <fullName evidence="2">Uncharacterized protein</fullName>
    </submittedName>
</protein>
<comment type="caution">
    <text evidence="2">The sequence shown here is derived from an EMBL/GenBank/DDBJ whole genome shotgun (WGS) entry which is preliminary data.</text>
</comment>
<evidence type="ECO:0000313" key="3">
    <source>
        <dbReference type="Proteomes" id="UP000298663"/>
    </source>
</evidence>
<sequence>MTSRETAMKQQVNIMRRDAQPQKRPLPNGSRIWANPSSKDSQDSADSLYVFRRTLFLKLKIFLKTRSFSGQIVHFPYSSPKKFLHAVQNAPI</sequence>
<dbReference type="AlphaFoldDB" id="A0A4U8UZE6"/>
<dbReference type="EMBL" id="AZBU02000001">
    <property type="protein sequence ID" value="TMS38946.1"/>
    <property type="molecule type" value="Genomic_DNA"/>
</dbReference>
<evidence type="ECO:0000313" key="2">
    <source>
        <dbReference type="EMBL" id="TMS38946.1"/>
    </source>
</evidence>
<reference evidence="2 3" key="1">
    <citation type="journal article" date="2015" name="Genome Biol.">
        <title>Comparative genomics of Steinernema reveals deeply conserved gene regulatory networks.</title>
        <authorList>
            <person name="Dillman A.R."/>
            <person name="Macchietto M."/>
            <person name="Porter C.F."/>
            <person name="Rogers A."/>
            <person name="Williams B."/>
            <person name="Antoshechkin I."/>
            <person name="Lee M.M."/>
            <person name="Goodwin Z."/>
            <person name="Lu X."/>
            <person name="Lewis E.E."/>
            <person name="Goodrich-Blair H."/>
            <person name="Stock S.P."/>
            <person name="Adams B.J."/>
            <person name="Sternberg P.W."/>
            <person name="Mortazavi A."/>
        </authorList>
    </citation>
    <scope>NUCLEOTIDE SEQUENCE [LARGE SCALE GENOMIC DNA]</scope>
    <source>
        <strain evidence="2 3">ALL</strain>
    </source>
</reference>
<feature type="compositionally biased region" description="Polar residues" evidence="1">
    <location>
        <begin position="1"/>
        <end position="13"/>
    </location>
</feature>
<evidence type="ECO:0000256" key="1">
    <source>
        <dbReference type="SAM" id="MobiDB-lite"/>
    </source>
</evidence>
<accession>A0A4U8UZE6</accession>
<feature type="region of interest" description="Disordered" evidence="1">
    <location>
        <begin position="1"/>
        <end position="44"/>
    </location>
</feature>
<organism evidence="2 3">
    <name type="scientific">Steinernema carpocapsae</name>
    <name type="common">Entomopathogenic nematode</name>
    <dbReference type="NCBI Taxonomy" id="34508"/>
    <lineage>
        <taxon>Eukaryota</taxon>
        <taxon>Metazoa</taxon>
        <taxon>Ecdysozoa</taxon>
        <taxon>Nematoda</taxon>
        <taxon>Chromadorea</taxon>
        <taxon>Rhabditida</taxon>
        <taxon>Tylenchina</taxon>
        <taxon>Panagrolaimomorpha</taxon>
        <taxon>Strongyloidoidea</taxon>
        <taxon>Steinernematidae</taxon>
        <taxon>Steinernema</taxon>
    </lineage>
</organism>